<dbReference type="EMBL" id="QPIX01000002">
    <property type="protein sequence ID" value="RCW27796.1"/>
    <property type="molecule type" value="Genomic_DNA"/>
</dbReference>
<keyword evidence="3" id="KW-1185">Reference proteome</keyword>
<dbReference type="Proteomes" id="UP000252582">
    <property type="component" value="Unassembled WGS sequence"/>
</dbReference>
<comment type="caution">
    <text evidence="2">The sequence shown here is derived from an EMBL/GenBank/DDBJ whole genome shotgun (WGS) entry which is preliminary data.</text>
</comment>
<dbReference type="AlphaFoldDB" id="A0A6I7HSA4"/>
<organism evidence="2 3">
    <name type="scientific">Ciceribacter lividus</name>
    <dbReference type="NCBI Taxonomy" id="1197950"/>
    <lineage>
        <taxon>Bacteria</taxon>
        <taxon>Pseudomonadati</taxon>
        <taxon>Pseudomonadota</taxon>
        <taxon>Alphaproteobacteria</taxon>
        <taxon>Hyphomicrobiales</taxon>
        <taxon>Rhizobiaceae</taxon>
        <taxon>Ciceribacter</taxon>
    </lineage>
</organism>
<accession>A0A6I7HSA4</accession>
<gene>
    <name evidence="2" type="ORF">DFR48_102282</name>
</gene>
<protein>
    <submittedName>
        <fullName evidence="2">Uncharacterized protein</fullName>
    </submittedName>
</protein>
<evidence type="ECO:0000313" key="3">
    <source>
        <dbReference type="Proteomes" id="UP000252582"/>
    </source>
</evidence>
<proteinExistence type="predicted"/>
<evidence type="ECO:0000313" key="2">
    <source>
        <dbReference type="EMBL" id="RCW27796.1"/>
    </source>
</evidence>
<sequence length="172" mass="19871">MPISNAEAQRRWRQRQKEKRQDNRKQSEASHWYVKGDFQTFLDEHPAWSEFELPLDLMGLNSPDFRDGTPTTATGLEIDPEDPHHAALFKSMGRADVFVGLLLEAATVLARRVNEFKLKEIGERIQEIEASEWTDPAAKKQALSDMVRLTKMRDQLSKQVRINLPQWKVTGE</sequence>
<evidence type="ECO:0000256" key="1">
    <source>
        <dbReference type="SAM" id="MobiDB-lite"/>
    </source>
</evidence>
<reference evidence="2 3" key="1">
    <citation type="submission" date="2018-07" db="EMBL/GenBank/DDBJ databases">
        <title>Genomic Encyclopedia of Type Strains, Phase IV (KMG-IV): sequencing the most valuable type-strain genomes for metagenomic binning, comparative biology and taxonomic classification.</title>
        <authorList>
            <person name="Goeker M."/>
        </authorList>
    </citation>
    <scope>NUCLEOTIDE SEQUENCE [LARGE SCALE GENOMIC DNA]</scope>
    <source>
        <strain evidence="2 3">DSM 25528</strain>
    </source>
</reference>
<feature type="region of interest" description="Disordered" evidence="1">
    <location>
        <begin position="1"/>
        <end position="29"/>
    </location>
</feature>
<name>A0A6I7HSA4_9HYPH</name>
<feature type="compositionally biased region" description="Basic and acidic residues" evidence="1">
    <location>
        <begin position="19"/>
        <end position="28"/>
    </location>
</feature>
<dbReference type="RefSeq" id="WP_114362134.1">
    <property type="nucleotide sequence ID" value="NZ_QPIX01000002.1"/>
</dbReference>